<evidence type="ECO:0000256" key="1">
    <source>
        <dbReference type="SAM" id="MobiDB-lite"/>
    </source>
</evidence>
<comment type="caution">
    <text evidence="3">The sequence shown here is derived from an EMBL/GenBank/DDBJ whole genome shotgun (WGS) entry which is preliminary data.</text>
</comment>
<reference evidence="3" key="1">
    <citation type="submission" date="2023-07" db="EMBL/GenBank/DDBJ databases">
        <title>Genome content predicts the carbon catabolic preferences of heterotrophic bacteria.</title>
        <authorList>
            <person name="Gralka M."/>
        </authorList>
    </citation>
    <scope>NUCLEOTIDE SEQUENCE</scope>
    <source>
        <strain evidence="3">C2R13</strain>
    </source>
</reference>
<gene>
    <name evidence="3" type="ORF">Q4535_06645</name>
</gene>
<dbReference type="AlphaFoldDB" id="A0AAP4WX31"/>
<feature type="chain" id="PRO_5043031246" evidence="2">
    <location>
        <begin position="28"/>
        <end position="241"/>
    </location>
</feature>
<sequence>MTMNLRPRLRLATALLLAASASPLALADSLPISQPVTVTLDSGVKILLKPDHSWEYQLDEVQAASAPATQPSVETGAGSALVPTSTAVPVTAAVAPAGDSASPSAGAASASASNTAPDSASRLNSSALANPRLLSEGHRDGLVARLSSVSEEDDEALLQFSLDNTAGQSVIGVQARLRLYADDGQLLATREVPLWVGEYRLPQTYLRPGQTRDSREVRVSLPEGEWSRQLVRVEVTEVEFR</sequence>
<feature type="signal peptide" evidence="2">
    <location>
        <begin position="1"/>
        <end position="27"/>
    </location>
</feature>
<evidence type="ECO:0000313" key="3">
    <source>
        <dbReference type="EMBL" id="MDO6671797.1"/>
    </source>
</evidence>
<evidence type="ECO:0000313" key="4">
    <source>
        <dbReference type="Proteomes" id="UP001170481"/>
    </source>
</evidence>
<dbReference type="InterPro" id="IPR021501">
    <property type="entry name" value="DUF3157"/>
</dbReference>
<dbReference type="RefSeq" id="WP_303593460.1">
    <property type="nucleotide sequence ID" value="NZ_JAUORK010000006.1"/>
</dbReference>
<dbReference type="Pfam" id="PF11355">
    <property type="entry name" value="DUF3157"/>
    <property type="match status" value="1"/>
</dbReference>
<protein>
    <submittedName>
        <fullName evidence="3">DUF3157 family protein</fullName>
    </submittedName>
</protein>
<dbReference type="Proteomes" id="UP001170481">
    <property type="component" value="Unassembled WGS sequence"/>
</dbReference>
<feature type="region of interest" description="Disordered" evidence="1">
    <location>
        <begin position="96"/>
        <end position="124"/>
    </location>
</feature>
<dbReference type="EMBL" id="JAUORK010000006">
    <property type="protein sequence ID" value="MDO6671797.1"/>
    <property type="molecule type" value="Genomic_DNA"/>
</dbReference>
<proteinExistence type="predicted"/>
<organism evidence="3 4">
    <name type="scientific">Cobetia amphilecti</name>
    <dbReference type="NCBI Taxonomy" id="1055104"/>
    <lineage>
        <taxon>Bacteria</taxon>
        <taxon>Pseudomonadati</taxon>
        <taxon>Pseudomonadota</taxon>
        <taxon>Gammaproteobacteria</taxon>
        <taxon>Oceanospirillales</taxon>
        <taxon>Halomonadaceae</taxon>
        <taxon>Cobetia</taxon>
    </lineage>
</organism>
<keyword evidence="2" id="KW-0732">Signal</keyword>
<accession>A0AAP4WX31</accession>
<evidence type="ECO:0000256" key="2">
    <source>
        <dbReference type="SAM" id="SignalP"/>
    </source>
</evidence>
<name>A0AAP4WX31_9GAMM</name>